<dbReference type="NCBIfam" id="TIGR04183">
    <property type="entry name" value="Por_Secre_tail"/>
    <property type="match status" value="1"/>
</dbReference>
<dbReference type="Proteomes" id="UP000192393">
    <property type="component" value="Unassembled WGS sequence"/>
</dbReference>
<proteinExistence type="predicted"/>
<dbReference type="EMBL" id="FWXS01000008">
    <property type="protein sequence ID" value="SMC79075.1"/>
    <property type="molecule type" value="Genomic_DNA"/>
</dbReference>
<keyword evidence="7" id="KW-1185">Reference proteome</keyword>
<dbReference type="Pfam" id="PF16656">
    <property type="entry name" value="Pur_ac_phosph_N"/>
    <property type="match status" value="1"/>
</dbReference>
<reference evidence="6 7" key="1">
    <citation type="submission" date="2017-04" db="EMBL/GenBank/DDBJ databases">
        <authorList>
            <person name="Afonso C.L."/>
            <person name="Miller P.J."/>
            <person name="Scott M.A."/>
            <person name="Spackman E."/>
            <person name="Goraichik I."/>
            <person name="Dimitrov K.M."/>
            <person name="Suarez D.L."/>
            <person name="Swayne D.E."/>
        </authorList>
    </citation>
    <scope>NUCLEOTIDE SEQUENCE [LARGE SCALE GENOMIC DNA]</scope>
    <source>
        <strain evidence="6 7">CGMCC 1.12708</strain>
    </source>
</reference>
<dbReference type="Gene3D" id="2.60.40.380">
    <property type="entry name" value="Purple acid phosphatase-like, N-terminal"/>
    <property type="match status" value="1"/>
</dbReference>
<accession>A0A1W2C1G0</accession>
<dbReference type="OrthoDB" id="9809781at2"/>
<dbReference type="GO" id="GO:0046872">
    <property type="term" value="F:metal ion binding"/>
    <property type="evidence" value="ECO:0007669"/>
    <property type="project" value="InterPro"/>
</dbReference>
<feature type="domain" description="Calcineurin-like phosphoesterase" evidence="3">
    <location>
        <begin position="124"/>
        <end position="326"/>
    </location>
</feature>
<dbReference type="RefSeq" id="WP_084017943.1">
    <property type="nucleotide sequence ID" value="NZ_FWXS01000008.1"/>
</dbReference>
<dbReference type="InterPro" id="IPR004843">
    <property type="entry name" value="Calcineurin-like_PHP"/>
</dbReference>
<dbReference type="InterPro" id="IPR029052">
    <property type="entry name" value="Metallo-depent_PP-like"/>
</dbReference>
<dbReference type="InterPro" id="IPR008963">
    <property type="entry name" value="Purple_acid_Pase-like_N"/>
</dbReference>
<evidence type="ECO:0000259" key="5">
    <source>
        <dbReference type="Pfam" id="PF18962"/>
    </source>
</evidence>
<feature type="domain" description="Purple acid phosphatase N-terminal" evidence="4">
    <location>
        <begin position="25"/>
        <end position="110"/>
    </location>
</feature>
<dbReference type="AlphaFoldDB" id="A0A1W2C1G0"/>
<sequence>MKNFNLLILLLAAAFLSGQELFPYLQAPTPTSIYVNWKTESNPETIVEYGSSPSNLNQSINGSNQILSDVGYNANYFYHTAKIQNLQPNTKYYYRIKTGSLTSDVFSFRTMPLAGQASTEDGHLRFLVLGDNQMRNVPRFDSLVSAARRKIAEKWGYESDPSDNIIMTIMVGDQVDVGTLDHYEHVHFRKNKALSSFLPIQTLVGNHETYGTLGMQAYYDHFVLEEMSYQGISSGTENYYANQVGNVLFIATDTEHPSATQLSWIMQVVNAANNDDTVDWIISLGHRPYQAEQYVGDISTWIRNSVIPVLTTSPKHILHIGAHHHLYHRGQLKDTPTYQIISGGVAWDQYWGMSVEQDFEDVQKTISNWIYQIIDIDVENETFDVENYSIGSVYQWKDNELMDEFHHYKGLPAPEKPEILTEFPAESELPLAIEGSAYQTTTDQNLNTTQFQISKTPEFTIMEKEVYRDFENLYGPVGSQVDSTANLNLGVDITKFTIEENEIPNGNYFIKARYRDENLSWSEWSDTKEFTIINSIVVDTHIETDTIAYAQNSSIQVIFTDAPDHPSAWIGLYKADQTPGSSSPSQLWSYLNGQTSGTMTFNGLPDAGRYYASIFGDGGYTEAAERSYFYVGPFVRLETDKEMYEEGETINITFEEAPHFANDWIGIYKVGHIPGTQTSALWRYVTEENGTFAFDGLTKGYYYAEYYLQDGYNSIGNKVFFQVGEHITQLAINKTVYNLNENIIATWSDGPGIIKDWLGIYHEGDDPNVDELLSYTYFDGLPEGTTIISEPALPTDTGEYFIVMFTNDSYTEVSNRVEFEVVDPTMGNYENENAPAIQVYPNPTKQGEKTFIKSKYPIQQIDVYDLTGNLFYTSKNINNYDFSIINQSLPKGTYILKIHSNKLHSVKIIIK</sequence>
<evidence type="ECO:0000313" key="7">
    <source>
        <dbReference type="Proteomes" id="UP000192393"/>
    </source>
</evidence>
<dbReference type="Pfam" id="PF00149">
    <property type="entry name" value="Metallophos"/>
    <property type="match status" value="1"/>
</dbReference>
<dbReference type="PANTHER" id="PTHR45867">
    <property type="entry name" value="PURPLE ACID PHOSPHATASE"/>
    <property type="match status" value="1"/>
</dbReference>
<evidence type="ECO:0000256" key="2">
    <source>
        <dbReference type="SAM" id="SignalP"/>
    </source>
</evidence>
<dbReference type="STRING" id="1434700.SAMN06296427_10863"/>
<evidence type="ECO:0000259" key="3">
    <source>
        <dbReference type="Pfam" id="PF00149"/>
    </source>
</evidence>
<dbReference type="PANTHER" id="PTHR45867:SF3">
    <property type="entry name" value="ACID PHOSPHATASE TYPE 7"/>
    <property type="match status" value="1"/>
</dbReference>
<feature type="signal peptide" evidence="2">
    <location>
        <begin position="1"/>
        <end position="18"/>
    </location>
</feature>
<feature type="chain" id="PRO_5012099691" evidence="2">
    <location>
        <begin position="19"/>
        <end position="911"/>
    </location>
</feature>
<feature type="domain" description="Secretion system C-terminal sorting" evidence="5">
    <location>
        <begin position="839"/>
        <end position="910"/>
    </location>
</feature>
<evidence type="ECO:0000259" key="4">
    <source>
        <dbReference type="Pfam" id="PF16656"/>
    </source>
</evidence>
<dbReference type="SUPFAM" id="SSF49363">
    <property type="entry name" value="Purple acid phosphatase, N-terminal domain"/>
    <property type="match status" value="1"/>
</dbReference>
<protein>
    <submittedName>
        <fullName evidence="6">Por secretion system C-terminal sorting domain-containing protein</fullName>
    </submittedName>
</protein>
<gene>
    <name evidence="6" type="ORF">SAMN06296427_10863</name>
</gene>
<dbReference type="Gene3D" id="3.60.21.10">
    <property type="match status" value="1"/>
</dbReference>
<dbReference type="InterPro" id="IPR026444">
    <property type="entry name" value="Secre_tail"/>
</dbReference>
<dbReference type="InterPro" id="IPR013783">
    <property type="entry name" value="Ig-like_fold"/>
</dbReference>
<dbReference type="Pfam" id="PF18962">
    <property type="entry name" value="Por_Secre_tail"/>
    <property type="match status" value="1"/>
</dbReference>
<dbReference type="SUPFAM" id="SSF56300">
    <property type="entry name" value="Metallo-dependent phosphatases"/>
    <property type="match status" value="1"/>
</dbReference>
<evidence type="ECO:0000256" key="1">
    <source>
        <dbReference type="ARBA" id="ARBA00022729"/>
    </source>
</evidence>
<dbReference type="GO" id="GO:0003993">
    <property type="term" value="F:acid phosphatase activity"/>
    <property type="evidence" value="ECO:0007669"/>
    <property type="project" value="InterPro"/>
</dbReference>
<evidence type="ECO:0000313" key="6">
    <source>
        <dbReference type="EMBL" id="SMC79075.1"/>
    </source>
</evidence>
<dbReference type="Gene3D" id="2.60.40.10">
    <property type="entry name" value="Immunoglobulins"/>
    <property type="match status" value="1"/>
</dbReference>
<keyword evidence="1 2" id="KW-0732">Signal</keyword>
<dbReference type="InterPro" id="IPR015914">
    <property type="entry name" value="PAPs_N"/>
</dbReference>
<organism evidence="6 7">
    <name type="scientific">Moheibacter sediminis</name>
    <dbReference type="NCBI Taxonomy" id="1434700"/>
    <lineage>
        <taxon>Bacteria</taxon>
        <taxon>Pseudomonadati</taxon>
        <taxon>Bacteroidota</taxon>
        <taxon>Flavobacteriia</taxon>
        <taxon>Flavobacteriales</taxon>
        <taxon>Weeksellaceae</taxon>
        <taxon>Moheibacter</taxon>
    </lineage>
</organism>
<name>A0A1W2C1G0_9FLAO</name>